<evidence type="ECO:0000313" key="2">
    <source>
        <dbReference type="EMBL" id="PNT75656.1"/>
    </source>
</evidence>
<evidence type="ECO:0000313" key="3">
    <source>
        <dbReference type="EnsemblPlants" id="PNT75656"/>
    </source>
</evidence>
<feature type="transmembrane region" description="Helical" evidence="1">
    <location>
        <begin position="64"/>
        <end position="83"/>
    </location>
</feature>
<reference evidence="3" key="3">
    <citation type="submission" date="2018-08" db="UniProtKB">
        <authorList>
            <consortium name="EnsemblPlants"/>
        </authorList>
    </citation>
    <scope>IDENTIFICATION</scope>
    <source>
        <strain evidence="3">cv. Bd21</strain>
    </source>
</reference>
<dbReference type="Gramene" id="PNT75656">
    <property type="protein sequence ID" value="PNT75656"/>
    <property type="gene ID" value="BRADI_1g36371v3"/>
</dbReference>
<evidence type="ECO:0000256" key="1">
    <source>
        <dbReference type="SAM" id="Phobius"/>
    </source>
</evidence>
<keyword evidence="1" id="KW-1133">Transmembrane helix</keyword>
<reference evidence="2" key="2">
    <citation type="submission" date="2017-06" db="EMBL/GenBank/DDBJ databases">
        <title>WGS assembly of Brachypodium distachyon.</title>
        <authorList>
            <consortium name="The International Brachypodium Initiative"/>
            <person name="Lucas S."/>
            <person name="Harmon-Smith M."/>
            <person name="Lail K."/>
            <person name="Tice H."/>
            <person name="Grimwood J."/>
            <person name="Bruce D."/>
            <person name="Barry K."/>
            <person name="Shu S."/>
            <person name="Lindquist E."/>
            <person name="Wang M."/>
            <person name="Pitluck S."/>
            <person name="Vogel J.P."/>
            <person name="Garvin D.F."/>
            <person name="Mockler T.C."/>
            <person name="Schmutz J."/>
            <person name="Rokhsar D."/>
            <person name="Bevan M.W."/>
        </authorList>
    </citation>
    <scope>NUCLEOTIDE SEQUENCE</scope>
    <source>
        <strain evidence="2">Bd21</strain>
    </source>
</reference>
<keyword evidence="1" id="KW-0472">Membrane</keyword>
<dbReference type="Proteomes" id="UP000008810">
    <property type="component" value="Chromosome 1"/>
</dbReference>
<dbReference type="EMBL" id="CM000880">
    <property type="protein sequence ID" value="PNT75656.1"/>
    <property type="molecule type" value="Genomic_DNA"/>
</dbReference>
<sequence>MVFHKSEGIKMNLSSSSSLPRMRRSCGLCWLYYRKKKIASTGMMNELIQKLRCRGMLGASIKHSIKMLTTLFVWIIIFISYMFT</sequence>
<keyword evidence="4" id="KW-1185">Reference proteome</keyword>
<gene>
    <name evidence="2" type="ORF">BRADI_1g36371v3</name>
</gene>
<keyword evidence="1" id="KW-0812">Transmembrane</keyword>
<dbReference type="InParanoid" id="A0A2K2DN01"/>
<evidence type="ECO:0000313" key="4">
    <source>
        <dbReference type="Proteomes" id="UP000008810"/>
    </source>
</evidence>
<name>A0A2K2DN01_BRADI</name>
<dbReference type="EnsemblPlants" id="PNT75656">
    <property type="protein sequence ID" value="PNT75656"/>
    <property type="gene ID" value="BRADI_1g36371v3"/>
</dbReference>
<proteinExistence type="predicted"/>
<accession>A0A2K2DN01</accession>
<dbReference type="AlphaFoldDB" id="A0A2K2DN01"/>
<organism evidence="2">
    <name type="scientific">Brachypodium distachyon</name>
    <name type="common">Purple false brome</name>
    <name type="synonym">Trachynia distachya</name>
    <dbReference type="NCBI Taxonomy" id="15368"/>
    <lineage>
        <taxon>Eukaryota</taxon>
        <taxon>Viridiplantae</taxon>
        <taxon>Streptophyta</taxon>
        <taxon>Embryophyta</taxon>
        <taxon>Tracheophyta</taxon>
        <taxon>Spermatophyta</taxon>
        <taxon>Magnoliopsida</taxon>
        <taxon>Liliopsida</taxon>
        <taxon>Poales</taxon>
        <taxon>Poaceae</taxon>
        <taxon>BOP clade</taxon>
        <taxon>Pooideae</taxon>
        <taxon>Stipodae</taxon>
        <taxon>Brachypodieae</taxon>
        <taxon>Brachypodium</taxon>
    </lineage>
</organism>
<protein>
    <submittedName>
        <fullName evidence="2 3">Uncharacterized protein</fullName>
    </submittedName>
</protein>
<reference evidence="2 3" key="1">
    <citation type="journal article" date="2010" name="Nature">
        <title>Genome sequencing and analysis of the model grass Brachypodium distachyon.</title>
        <authorList>
            <consortium name="International Brachypodium Initiative"/>
        </authorList>
    </citation>
    <scope>NUCLEOTIDE SEQUENCE [LARGE SCALE GENOMIC DNA]</scope>
    <source>
        <strain evidence="2 3">Bd21</strain>
    </source>
</reference>